<protein>
    <submittedName>
        <fullName evidence="1">Uncharacterized protein</fullName>
    </submittedName>
</protein>
<accession>A0ABX6P5A5</accession>
<dbReference type="Proteomes" id="UP000500826">
    <property type="component" value="Chromosome"/>
</dbReference>
<sequence length="63" mass="6518">MGIEGLTLTGEQLEIVVNRAGDPLDEVADFSGAHKLTVATGADASMDRKPMATSARCCAPRAT</sequence>
<evidence type="ECO:0000313" key="1">
    <source>
        <dbReference type="EMBL" id="QJW84679.1"/>
    </source>
</evidence>
<reference evidence="1 2" key="1">
    <citation type="submission" date="2020-05" db="EMBL/GenBank/DDBJ databases">
        <title>Ramlibacter rhizophilus sp. nov., isolated from rhizosphere soil of national flower Mugunghwa from South Korea.</title>
        <authorList>
            <person name="Zheng-Fei Y."/>
            <person name="Huan T."/>
        </authorList>
    </citation>
    <scope>NUCLEOTIDE SEQUENCE [LARGE SCALE GENOMIC DNA]</scope>
    <source>
        <strain evidence="1 2">H242</strain>
    </source>
</reference>
<keyword evidence="2" id="KW-1185">Reference proteome</keyword>
<reference evidence="1 2" key="2">
    <citation type="submission" date="2020-05" db="EMBL/GenBank/DDBJ databases">
        <authorList>
            <person name="Khan S.A."/>
            <person name="Jeon C.O."/>
            <person name="Chun B.H."/>
        </authorList>
    </citation>
    <scope>NUCLEOTIDE SEQUENCE [LARGE SCALE GENOMIC DNA]</scope>
    <source>
        <strain evidence="1 2">H242</strain>
    </source>
</reference>
<proteinExistence type="predicted"/>
<dbReference type="EMBL" id="CP053418">
    <property type="protein sequence ID" value="QJW84679.1"/>
    <property type="molecule type" value="Genomic_DNA"/>
</dbReference>
<gene>
    <name evidence="1" type="ORF">HK414_16160</name>
</gene>
<name>A0ABX6P5A5_9BURK</name>
<evidence type="ECO:0000313" key="2">
    <source>
        <dbReference type="Proteomes" id="UP000500826"/>
    </source>
</evidence>
<organism evidence="1 2">
    <name type="scientific">Ramlibacter terrae</name>
    <dbReference type="NCBI Taxonomy" id="2732511"/>
    <lineage>
        <taxon>Bacteria</taxon>
        <taxon>Pseudomonadati</taxon>
        <taxon>Pseudomonadota</taxon>
        <taxon>Betaproteobacteria</taxon>
        <taxon>Burkholderiales</taxon>
        <taxon>Comamonadaceae</taxon>
        <taxon>Ramlibacter</taxon>
    </lineage>
</organism>